<dbReference type="GO" id="GO:0010045">
    <property type="term" value="P:response to nickel cation"/>
    <property type="evidence" value="ECO:0007669"/>
    <property type="project" value="TreeGrafter"/>
</dbReference>
<dbReference type="GO" id="GO:0015099">
    <property type="term" value="F:nickel cation transmembrane transporter activity"/>
    <property type="evidence" value="ECO:0007669"/>
    <property type="project" value="InterPro"/>
</dbReference>
<keyword evidence="9" id="KW-0406">Ion transport</keyword>
<accession>A0A369W8L2</accession>
<gene>
    <name evidence="16" type="ORF">DVH29_11775</name>
</gene>
<feature type="transmembrane region" description="Helical" evidence="14">
    <location>
        <begin position="508"/>
        <end position="536"/>
    </location>
</feature>
<dbReference type="GO" id="GO:0046583">
    <property type="term" value="F:monoatomic cation efflux transmembrane transporter activity"/>
    <property type="evidence" value="ECO:0007669"/>
    <property type="project" value="TreeGrafter"/>
</dbReference>
<keyword evidence="12" id="KW-0170">Cobalt</keyword>
<keyword evidence="5" id="KW-1003">Cell membrane</keyword>
<evidence type="ECO:0000313" key="16">
    <source>
        <dbReference type="EMBL" id="RDE08401.1"/>
    </source>
</evidence>
<dbReference type="EMBL" id="QQNH01000017">
    <property type="protein sequence ID" value="RDE08401.1"/>
    <property type="molecule type" value="Genomic_DNA"/>
</dbReference>
<evidence type="ECO:0000256" key="12">
    <source>
        <dbReference type="ARBA" id="ARBA00023285"/>
    </source>
</evidence>
<dbReference type="PROSITE" id="PS00018">
    <property type="entry name" value="EF_HAND_1"/>
    <property type="match status" value="1"/>
</dbReference>
<evidence type="ECO:0000256" key="15">
    <source>
        <dbReference type="SAM" id="SignalP"/>
    </source>
</evidence>
<keyword evidence="4" id="KW-0813">Transport</keyword>
<keyword evidence="10" id="KW-0921">Nickel transport</keyword>
<dbReference type="GO" id="GO:0006824">
    <property type="term" value="P:cobalt ion transport"/>
    <property type="evidence" value="ECO:0007669"/>
    <property type="project" value="UniProtKB-KW"/>
</dbReference>
<dbReference type="Pfam" id="PF06226">
    <property type="entry name" value="DUF1007"/>
    <property type="match status" value="1"/>
</dbReference>
<feature type="chain" id="PRO_5017059944" evidence="15">
    <location>
        <begin position="26"/>
        <end position="537"/>
    </location>
</feature>
<keyword evidence="6" id="KW-0533">Nickel</keyword>
<feature type="transmembrane region" description="Helical" evidence="14">
    <location>
        <begin position="331"/>
        <end position="355"/>
    </location>
</feature>
<keyword evidence="15" id="KW-0732">Signal</keyword>
<keyword evidence="8 14" id="KW-1133">Transmembrane helix</keyword>
<feature type="transmembrane region" description="Helical" evidence="14">
    <location>
        <begin position="367"/>
        <end position="386"/>
    </location>
</feature>
<dbReference type="InterPro" id="IPR010412">
    <property type="entry name" value="DUF1007"/>
</dbReference>
<organism evidence="16 17">
    <name type="scientific">Pelagibacterium lacus</name>
    <dbReference type="NCBI Taxonomy" id="2282655"/>
    <lineage>
        <taxon>Bacteria</taxon>
        <taxon>Pseudomonadati</taxon>
        <taxon>Pseudomonadota</taxon>
        <taxon>Alphaproteobacteria</taxon>
        <taxon>Hyphomicrobiales</taxon>
        <taxon>Devosiaceae</taxon>
        <taxon>Pelagibacterium</taxon>
    </lineage>
</organism>
<feature type="compositionally biased region" description="Basic and acidic residues" evidence="13">
    <location>
        <begin position="405"/>
        <end position="421"/>
    </location>
</feature>
<dbReference type="InterPro" id="IPR051224">
    <property type="entry name" value="NiCoT_RcnA"/>
</dbReference>
<dbReference type="PANTHER" id="PTHR40659:SF1">
    <property type="entry name" value="NICKEL_COBALT EFFLUX SYSTEM RCNA"/>
    <property type="match status" value="1"/>
</dbReference>
<evidence type="ECO:0000313" key="17">
    <source>
        <dbReference type="Proteomes" id="UP000253759"/>
    </source>
</evidence>
<feature type="transmembrane region" description="Helical" evidence="14">
    <location>
        <begin position="441"/>
        <end position="463"/>
    </location>
</feature>
<protein>
    <submittedName>
        <fullName evidence="16">DUF1007 family protein</fullName>
    </submittedName>
</protein>
<dbReference type="AlphaFoldDB" id="A0A369W8L2"/>
<dbReference type="PANTHER" id="PTHR40659">
    <property type="entry name" value="NICKEL/COBALT EFFLUX SYSTEM RCNA"/>
    <property type="match status" value="1"/>
</dbReference>
<reference evidence="17" key="1">
    <citation type="submission" date="2018-07" db="EMBL/GenBank/DDBJ databases">
        <authorList>
            <person name="Liu B.-T."/>
            <person name="Du Z."/>
        </authorList>
    </citation>
    <scope>NUCLEOTIDE SEQUENCE [LARGE SCALE GENOMIC DNA]</scope>
    <source>
        <strain evidence="17">XYN52</strain>
    </source>
</reference>
<evidence type="ECO:0000256" key="7">
    <source>
        <dbReference type="ARBA" id="ARBA00022692"/>
    </source>
</evidence>
<evidence type="ECO:0000256" key="2">
    <source>
        <dbReference type="ARBA" id="ARBA00004651"/>
    </source>
</evidence>
<feature type="signal peptide" evidence="15">
    <location>
        <begin position="1"/>
        <end position="25"/>
    </location>
</feature>
<evidence type="ECO:0000256" key="13">
    <source>
        <dbReference type="SAM" id="MobiDB-lite"/>
    </source>
</evidence>
<dbReference type="RefSeq" id="WP_114646379.1">
    <property type="nucleotide sequence ID" value="NZ_QQNH01000017.1"/>
</dbReference>
<sequence length="537" mass="57168">MINTVFRALCRLVLGAAALAGAAGAAGAHPHVWIDAAGEVLFEGGAIVGMRHHWTFDQYFSAWAIQGLDADGDGVLTPEELQPLAEENIEGLDYYSYYTFADPEGFDGHAAVAGARDPSMVYADGRVTLSFTMGFAEPQWVNEVYDIEVGDPEYYAAFTFPGAESVTLQGAPESCSVIAKEPLPIDPKLEERLWMLGPEVTVLPEDLRQAARDLANLVTITCEGTVPVTALDAIETVTTQRPPTPFAAPPAETSLVPTQGGFFGWIAAQQRGFYRAMTDALGALRTDGNAFWVLGGLSFLYGVFHAAGPGHGKVVISSYVLASERQLRRGIVLSFLSAMMQAVVAVAFILVAAGLLRLTSMAMSAAAWWMEIISYAMVALLGAWLASRKILSPRGHHHGHAHGHGYHDHDHHHHDDHGHDHACDHHMVRPEQTSGNWRESLGVVLTVGMRPCSGALVVLVFALSQNLLAAGILATFLMGLGTAITVSALASLAVALKGGAMRLSGGGAAAGIVLWWMELAGALLVMAFGLILLFAAL</sequence>
<evidence type="ECO:0000256" key="5">
    <source>
        <dbReference type="ARBA" id="ARBA00022475"/>
    </source>
</evidence>
<evidence type="ECO:0000256" key="11">
    <source>
        <dbReference type="ARBA" id="ARBA00023136"/>
    </source>
</evidence>
<dbReference type="Pfam" id="PF03824">
    <property type="entry name" value="NicO"/>
    <property type="match status" value="1"/>
</dbReference>
<dbReference type="GO" id="GO:0005886">
    <property type="term" value="C:plasma membrane"/>
    <property type="evidence" value="ECO:0007669"/>
    <property type="project" value="UniProtKB-SubCell"/>
</dbReference>
<comment type="caution">
    <text evidence="16">The sequence shown here is derived from an EMBL/GenBank/DDBJ whole genome shotgun (WGS) entry which is preliminary data.</text>
</comment>
<keyword evidence="7 14" id="KW-0812">Transmembrane</keyword>
<comment type="function">
    <text evidence="1">Efflux system for nickel and cobalt.</text>
</comment>
<evidence type="ECO:0000256" key="4">
    <source>
        <dbReference type="ARBA" id="ARBA00022448"/>
    </source>
</evidence>
<dbReference type="InterPro" id="IPR018247">
    <property type="entry name" value="EF_Hand_1_Ca_BS"/>
</dbReference>
<dbReference type="InterPro" id="IPR011541">
    <property type="entry name" value="Ni/Co_transpt_high_affinity"/>
</dbReference>
<feature type="transmembrane region" description="Helical" evidence="14">
    <location>
        <begin position="469"/>
        <end position="496"/>
    </location>
</feature>
<name>A0A369W8L2_9HYPH</name>
<evidence type="ECO:0000256" key="10">
    <source>
        <dbReference type="ARBA" id="ARBA00023112"/>
    </source>
</evidence>
<keyword evidence="3" id="KW-0171">Cobalt transport</keyword>
<keyword evidence="11 14" id="KW-0472">Membrane</keyword>
<evidence type="ECO:0000256" key="6">
    <source>
        <dbReference type="ARBA" id="ARBA00022596"/>
    </source>
</evidence>
<feature type="transmembrane region" description="Helical" evidence="14">
    <location>
        <begin position="290"/>
        <end position="310"/>
    </location>
</feature>
<evidence type="ECO:0000256" key="1">
    <source>
        <dbReference type="ARBA" id="ARBA00002510"/>
    </source>
</evidence>
<dbReference type="Proteomes" id="UP000253759">
    <property type="component" value="Unassembled WGS sequence"/>
</dbReference>
<evidence type="ECO:0000256" key="9">
    <source>
        <dbReference type="ARBA" id="ARBA00023065"/>
    </source>
</evidence>
<proteinExistence type="predicted"/>
<evidence type="ECO:0000256" key="14">
    <source>
        <dbReference type="SAM" id="Phobius"/>
    </source>
</evidence>
<dbReference type="GO" id="GO:0032025">
    <property type="term" value="P:response to cobalt ion"/>
    <property type="evidence" value="ECO:0007669"/>
    <property type="project" value="TreeGrafter"/>
</dbReference>
<comment type="subcellular location">
    <subcellularLocation>
        <location evidence="2">Cell membrane</location>
        <topology evidence="2">Multi-pass membrane protein</topology>
    </subcellularLocation>
</comment>
<evidence type="ECO:0000256" key="8">
    <source>
        <dbReference type="ARBA" id="ARBA00022989"/>
    </source>
</evidence>
<feature type="region of interest" description="Disordered" evidence="13">
    <location>
        <begin position="396"/>
        <end position="421"/>
    </location>
</feature>
<keyword evidence="17" id="KW-1185">Reference proteome</keyword>
<evidence type="ECO:0000256" key="3">
    <source>
        <dbReference type="ARBA" id="ARBA00022426"/>
    </source>
</evidence>